<organism evidence="2 3">
    <name type="scientific">Salix suchowensis</name>
    <dbReference type="NCBI Taxonomy" id="1278906"/>
    <lineage>
        <taxon>Eukaryota</taxon>
        <taxon>Viridiplantae</taxon>
        <taxon>Streptophyta</taxon>
        <taxon>Embryophyta</taxon>
        <taxon>Tracheophyta</taxon>
        <taxon>Spermatophyta</taxon>
        <taxon>Magnoliopsida</taxon>
        <taxon>eudicotyledons</taxon>
        <taxon>Gunneridae</taxon>
        <taxon>Pentapetalae</taxon>
        <taxon>rosids</taxon>
        <taxon>fabids</taxon>
        <taxon>Malpighiales</taxon>
        <taxon>Salicaceae</taxon>
        <taxon>Saliceae</taxon>
        <taxon>Salix</taxon>
    </lineage>
</organism>
<evidence type="ECO:0000313" key="2">
    <source>
        <dbReference type="EMBL" id="KAJ6370778.1"/>
    </source>
</evidence>
<gene>
    <name evidence="2" type="ORF">OIU77_001314</name>
</gene>
<evidence type="ECO:0000313" key="3">
    <source>
        <dbReference type="Proteomes" id="UP001141253"/>
    </source>
</evidence>
<dbReference type="EMBL" id="JAPFFI010000013">
    <property type="protein sequence ID" value="KAJ6370778.1"/>
    <property type="molecule type" value="Genomic_DNA"/>
</dbReference>
<sequence length="260" mass="30425">MILIETTSPIVEEETFFSYPIASTVCLGIKGIRSFNHQERALQGGFASEKWILVAMAISKDGIITALWRGMVHSMSLTTGLVVHMIIGGLSMTGIQGIMRSYEEEYPIERESRRHERPYFDSYHDMDAVLDRDGYHNIETYRDHKFDRASRFGEQDHDDYAYDDYDYKSRTSYRKMGDSCERDYEYGRHSYDSDYERGRRRDGNWRRRESHDREHLGPLEVEVNRRTAMMMADMRGMKGGTVKTSVALVIMTWLRPQLLL</sequence>
<proteinExistence type="predicted"/>
<feature type="region of interest" description="Disordered" evidence="1">
    <location>
        <begin position="192"/>
        <end position="212"/>
    </location>
</feature>
<keyword evidence="3" id="KW-1185">Reference proteome</keyword>
<accession>A0ABQ9B104</accession>
<dbReference type="Proteomes" id="UP001141253">
    <property type="component" value="Chromosome 17"/>
</dbReference>
<reference evidence="2" key="2">
    <citation type="journal article" date="2023" name="Int. J. Mol. Sci.">
        <title>De Novo Assembly and Annotation of 11 Diverse Shrub Willow (Salix) Genomes Reveals Novel Gene Organization in Sex-Linked Regions.</title>
        <authorList>
            <person name="Hyden B."/>
            <person name="Feng K."/>
            <person name="Yates T.B."/>
            <person name="Jawdy S."/>
            <person name="Cereghino C."/>
            <person name="Smart L.B."/>
            <person name="Muchero W."/>
        </authorList>
    </citation>
    <scope>NUCLEOTIDE SEQUENCE</scope>
    <source>
        <tissue evidence="2">Shoot tip</tissue>
    </source>
</reference>
<name>A0ABQ9B104_9ROSI</name>
<evidence type="ECO:0000256" key="1">
    <source>
        <dbReference type="SAM" id="MobiDB-lite"/>
    </source>
</evidence>
<reference evidence="2" key="1">
    <citation type="submission" date="2022-10" db="EMBL/GenBank/DDBJ databases">
        <authorList>
            <person name="Hyden B.L."/>
            <person name="Feng K."/>
            <person name="Yates T."/>
            <person name="Jawdy S."/>
            <person name="Smart L.B."/>
            <person name="Muchero W."/>
        </authorList>
    </citation>
    <scope>NUCLEOTIDE SEQUENCE</scope>
    <source>
        <tissue evidence="2">Shoot tip</tissue>
    </source>
</reference>
<protein>
    <submittedName>
        <fullName evidence="2">Uncharacterized protein</fullName>
    </submittedName>
</protein>
<comment type="caution">
    <text evidence="2">The sequence shown here is derived from an EMBL/GenBank/DDBJ whole genome shotgun (WGS) entry which is preliminary data.</text>
</comment>